<dbReference type="OrthoDB" id="780166at2759"/>
<sequence>MKETRVHASQRKPSLNDQQYYLKPSYGAARSRQPQDVCQRASSEVKTKREDEVFEEELSIMTSELFNGFLTIGTLGLEPIITEPSTPTFPMPFENITEKETEVTENELKLINDELEKFLEAEAKEVCNESSARSSHVSTITLGGKQTEGMDPQEYGDIVVCPLQGYLFGSSIELPETSIQVEKEITPVGQLFKRNKVACKYSKEKSEKGDKKIKGTYSMHFMKKMLKKLSSSSRSSAASADDKTADSVSTKKKLPKVFKMFHKKIHPERSADEKETNKTECFLTKPCQRRKSPT</sequence>
<dbReference type="EMBL" id="CM018032">
    <property type="protein sequence ID" value="KAA8548250.1"/>
    <property type="molecule type" value="Genomic_DNA"/>
</dbReference>
<dbReference type="AlphaFoldDB" id="A0A5J5C277"/>
<dbReference type="InterPro" id="IPR038928">
    <property type="entry name" value="LAZY1"/>
</dbReference>
<evidence type="ECO:0000313" key="2">
    <source>
        <dbReference type="EMBL" id="KAA8548250.1"/>
    </source>
</evidence>
<reference evidence="2 3" key="1">
    <citation type="submission" date="2019-09" db="EMBL/GenBank/DDBJ databases">
        <title>A chromosome-level genome assembly of the Chinese tupelo Nyssa sinensis.</title>
        <authorList>
            <person name="Yang X."/>
            <person name="Kang M."/>
            <person name="Yang Y."/>
            <person name="Xiong H."/>
            <person name="Wang M."/>
            <person name="Zhang Z."/>
            <person name="Wang Z."/>
            <person name="Wu H."/>
            <person name="Ma T."/>
            <person name="Liu J."/>
            <person name="Xi Z."/>
        </authorList>
    </citation>
    <scope>NUCLEOTIDE SEQUENCE [LARGE SCALE GENOMIC DNA]</scope>
    <source>
        <strain evidence="2">J267</strain>
        <tissue evidence="2">Leaf</tissue>
    </source>
</reference>
<protein>
    <recommendedName>
        <fullName evidence="4">Protein LAZY 1</fullName>
    </recommendedName>
</protein>
<feature type="region of interest" description="Disordered" evidence="1">
    <location>
        <begin position="231"/>
        <end position="250"/>
    </location>
</feature>
<accession>A0A5J5C277</accession>
<name>A0A5J5C277_9ASTE</name>
<evidence type="ECO:0000313" key="3">
    <source>
        <dbReference type="Proteomes" id="UP000325577"/>
    </source>
</evidence>
<feature type="compositionally biased region" description="Basic and acidic residues" evidence="1">
    <location>
        <begin position="267"/>
        <end position="278"/>
    </location>
</feature>
<dbReference type="GO" id="GO:2000012">
    <property type="term" value="P:regulation of auxin polar transport"/>
    <property type="evidence" value="ECO:0007669"/>
    <property type="project" value="InterPro"/>
</dbReference>
<evidence type="ECO:0008006" key="4">
    <source>
        <dbReference type="Google" id="ProtNLM"/>
    </source>
</evidence>
<organism evidence="2 3">
    <name type="scientific">Nyssa sinensis</name>
    <dbReference type="NCBI Taxonomy" id="561372"/>
    <lineage>
        <taxon>Eukaryota</taxon>
        <taxon>Viridiplantae</taxon>
        <taxon>Streptophyta</taxon>
        <taxon>Embryophyta</taxon>
        <taxon>Tracheophyta</taxon>
        <taxon>Spermatophyta</taxon>
        <taxon>Magnoliopsida</taxon>
        <taxon>eudicotyledons</taxon>
        <taxon>Gunneridae</taxon>
        <taxon>Pentapetalae</taxon>
        <taxon>asterids</taxon>
        <taxon>Cornales</taxon>
        <taxon>Nyssaceae</taxon>
        <taxon>Nyssa</taxon>
    </lineage>
</organism>
<feature type="region of interest" description="Disordered" evidence="1">
    <location>
        <begin position="1"/>
        <end position="48"/>
    </location>
</feature>
<dbReference type="PANTHER" id="PTHR34959:SF4">
    <property type="entry name" value="PROTEIN LAZY 1"/>
    <property type="match status" value="1"/>
</dbReference>
<dbReference type="PANTHER" id="PTHR34959">
    <property type="entry name" value="PROTEIN LAZY 1"/>
    <property type="match status" value="1"/>
</dbReference>
<proteinExistence type="predicted"/>
<dbReference type="Proteomes" id="UP000325577">
    <property type="component" value="Linkage Group LG1"/>
</dbReference>
<keyword evidence="3" id="KW-1185">Reference proteome</keyword>
<gene>
    <name evidence="2" type="ORF">F0562_004489</name>
</gene>
<feature type="region of interest" description="Disordered" evidence="1">
    <location>
        <begin position="265"/>
        <end position="294"/>
    </location>
</feature>
<evidence type="ECO:0000256" key="1">
    <source>
        <dbReference type="SAM" id="MobiDB-lite"/>
    </source>
</evidence>
<feature type="compositionally biased region" description="Polar residues" evidence="1">
    <location>
        <begin position="32"/>
        <end position="42"/>
    </location>
</feature>
<dbReference type="GO" id="GO:0009630">
    <property type="term" value="P:gravitropism"/>
    <property type="evidence" value="ECO:0007669"/>
    <property type="project" value="InterPro"/>
</dbReference>